<reference evidence="6 7" key="1">
    <citation type="submission" date="2022-03" db="EMBL/GenBank/DDBJ databases">
        <title>Mucilaginibacter sp. isolated from the gut of Protaetia brevitarsis seulensis larvae.</title>
        <authorList>
            <person name="Won M."/>
            <person name="Kim S.-J."/>
            <person name="Kwon S.-W."/>
        </authorList>
    </citation>
    <scope>NUCLEOTIDE SEQUENCE [LARGE SCALE GENOMIC DNA]</scope>
    <source>
        <strain evidence="6 7">CFWR-12</strain>
    </source>
</reference>
<proteinExistence type="predicted"/>
<evidence type="ECO:0000256" key="3">
    <source>
        <dbReference type="ARBA" id="ARBA00022691"/>
    </source>
</evidence>
<evidence type="ECO:0000256" key="1">
    <source>
        <dbReference type="ARBA" id="ARBA00022603"/>
    </source>
</evidence>
<dbReference type="SUPFAM" id="SSF53335">
    <property type="entry name" value="S-adenosyl-L-methionine-dependent methyltransferases"/>
    <property type="match status" value="1"/>
</dbReference>
<keyword evidence="2" id="KW-0808">Transferase</keyword>
<dbReference type="InterPro" id="IPR036388">
    <property type="entry name" value="WH-like_DNA-bd_sf"/>
</dbReference>
<keyword evidence="1" id="KW-0489">Methyltransferase</keyword>
<dbReference type="SUPFAM" id="SSF46785">
    <property type="entry name" value="Winged helix' DNA-binding domain"/>
    <property type="match status" value="1"/>
</dbReference>
<dbReference type="InterPro" id="IPR029063">
    <property type="entry name" value="SAM-dependent_MTases_sf"/>
</dbReference>
<feature type="domain" description="O-methyltransferase C-terminal" evidence="4">
    <location>
        <begin position="133"/>
        <end position="280"/>
    </location>
</feature>
<sequence length="327" mass="34956">MTESTATPERILDIAIGFMGAKQLFAASRIGLFAALADGGKSVDELAEATGRAPRQVRILADSMAAQGLLERADGRYTLAADAAAYLAGTGEVDLTPFLAFLNDISYKQWLDYDATVDTDEPGTLELDEAGWGRFMAGVMTYNVLHGEQLSENFDFSPYRSALDLGGLSPAFAIGAMRQNPDLTTRFVFAPDFTDSVRQAVDAAGVGDRSTVEGGDTATVQPGGEHDLVMVNHVLHRFSAEENRGILANARGAAADGAKLLLLDFYLDDAEAQRKIDALHAGEYYNIDGTVVYPESEVNEWLEAAGWRAEGAVELPGSPRVLVATAV</sequence>
<dbReference type="Gene3D" id="3.40.50.150">
    <property type="entry name" value="Vaccinia Virus protein VP39"/>
    <property type="match status" value="1"/>
</dbReference>
<dbReference type="InterPro" id="IPR036390">
    <property type="entry name" value="WH_DNA-bd_sf"/>
</dbReference>
<evidence type="ECO:0000259" key="5">
    <source>
        <dbReference type="Pfam" id="PF08100"/>
    </source>
</evidence>
<dbReference type="RefSeq" id="WP_243556159.1">
    <property type="nucleotide sequence ID" value="NZ_CP094528.1"/>
</dbReference>
<dbReference type="Pfam" id="PF00891">
    <property type="entry name" value="Methyltransf_2"/>
    <property type="match status" value="1"/>
</dbReference>
<dbReference type="Gene3D" id="1.10.10.10">
    <property type="entry name" value="Winged helix-like DNA-binding domain superfamily/Winged helix DNA-binding domain"/>
    <property type="match status" value="1"/>
</dbReference>
<dbReference type="Proteomes" id="UP000832097">
    <property type="component" value="Chromosome"/>
</dbReference>
<dbReference type="Pfam" id="PF08100">
    <property type="entry name" value="Dimerisation"/>
    <property type="match status" value="1"/>
</dbReference>
<evidence type="ECO:0000313" key="7">
    <source>
        <dbReference type="Proteomes" id="UP000832097"/>
    </source>
</evidence>
<dbReference type="EMBL" id="CP094528">
    <property type="protein sequence ID" value="UOE44381.1"/>
    <property type="molecule type" value="Genomic_DNA"/>
</dbReference>
<evidence type="ECO:0000313" key="6">
    <source>
        <dbReference type="EMBL" id="UOE44381.1"/>
    </source>
</evidence>
<protein>
    <submittedName>
        <fullName evidence="6">Acetylserotonin O-methyltransferase</fullName>
    </submittedName>
</protein>
<accession>A0ABY4C2Y8</accession>
<evidence type="ECO:0000256" key="2">
    <source>
        <dbReference type="ARBA" id="ARBA00022679"/>
    </source>
</evidence>
<organism evidence="6 7">
    <name type="scientific">Agromyces larvae</name>
    <dbReference type="NCBI Taxonomy" id="2929802"/>
    <lineage>
        <taxon>Bacteria</taxon>
        <taxon>Bacillati</taxon>
        <taxon>Actinomycetota</taxon>
        <taxon>Actinomycetes</taxon>
        <taxon>Micrococcales</taxon>
        <taxon>Microbacteriaceae</taxon>
        <taxon>Agromyces</taxon>
    </lineage>
</organism>
<dbReference type="PANTHER" id="PTHR43712:SF2">
    <property type="entry name" value="O-METHYLTRANSFERASE CICE"/>
    <property type="match status" value="1"/>
</dbReference>
<gene>
    <name evidence="6" type="ORF">MTO99_00890</name>
</gene>
<evidence type="ECO:0000259" key="4">
    <source>
        <dbReference type="Pfam" id="PF00891"/>
    </source>
</evidence>
<keyword evidence="3" id="KW-0949">S-adenosyl-L-methionine</keyword>
<dbReference type="PROSITE" id="PS51683">
    <property type="entry name" value="SAM_OMT_II"/>
    <property type="match status" value="1"/>
</dbReference>
<dbReference type="InterPro" id="IPR012967">
    <property type="entry name" value="COMT_dimerisation"/>
</dbReference>
<name>A0ABY4C2Y8_9MICO</name>
<feature type="domain" description="O-methyltransferase dimerisation" evidence="5">
    <location>
        <begin position="13"/>
        <end position="88"/>
    </location>
</feature>
<dbReference type="InterPro" id="IPR016461">
    <property type="entry name" value="COMT-like"/>
</dbReference>
<dbReference type="InterPro" id="IPR001077">
    <property type="entry name" value="COMT_C"/>
</dbReference>
<keyword evidence="7" id="KW-1185">Reference proteome</keyword>
<dbReference type="PANTHER" id="PTHR43712">
    <property type="entry name" value="PUTATIVE (AFU_ORTHOLOGUE AFUA_4G14580)-RELATED"/>
    <property type="match status" value="1"/>
</dbReference>